<protein>
    <submittedName>
        <fullName evidence="1">Uncharacterized protein</fullName>
    </submittedName>
</protein>
<accession>A0AAP0LS47</accession>
<dbReference type="Proteomes" id="UP001428341">
    <property type="component" value="Unassembled WGS sequence"/>
</dbReference>
<evidence type="ECO:0000313" key="1">
    <source>
        <dbReference type="EMBL" id="KAK9177194.1"/>
    </source>
</evidence>
<proteinExistence type="predicted"/>
<sequence>MASEGESAVKEPLDLIKLNLDERIYVMLRSDKRRLLVWNVDGVRRTTYRLNIDDDQDASRIVWVVSPT</sequence>
<keyword evidence="2" id="KW-1185">Reference proteome</keyword>
<dbReference type="EMBL" id="JBCGBO010000025">
    <property type="protein sequence ID" value="KAK9177194.1"/>
    <property type="molecule type" value="Genomic_DNA"/>
</dbReference>
<comment type="caution">
    <text evidence="1">The sequence shown here is derived from an EMBL/GenBank/DDBJ whole genome shotgun (WGS) entry which is preliminary data.</text>
</comment>
<organism evidence="1 2">
    <name type="scientific">Citrus x changshan-huyou</name>
    <dbReference type="NCBI Taxonomy" id="2935761"/>
    <lineage>
        <taxon>Eukaryota</taxon>
        <taxon>Viridiplantae</taxon>
        <taxon>Streptophyta</taxon>
        <taxon>Embryophyta</taxon>
        <taxon>Tracheophyta</taxon>
        <taxon>Spermatophyta</taxon>
        <taxon>Magnoliopsida</taxon>
        <taxon>eudicotyledons</taxon>
        <taxon>Gunneridae</taxon>
        <taxon>Pentapetalae</taxon>
        <taxon>rosids</taxon>
        <taxon>malvids</taxon>
        <taxon>Sapindales</taxon>
        <taxon>Rutaceae</taxon>
        <taxon>Aurantioideae</taxon>
        <taxon>Citrus</taxon>
    </lineage>
</organism>
<reference evidence="1 2" key="1">
    <citation type="submission" date="2024-05" db="EMBL/GenBank/DDBJ databases">
        <title>Haplotype-resolved chromosome-level genome assembly of Huyou (Citrus changshanensis).</title>
        <authorList>
            <person name="Miao C."/>
            <person name="Chen W."/>
            <person name="Wu Y."/>
            <person name="Wang L."/>
            <person name="Zhao S."/>
            <person name="Grierson D."/>
            <person name="Xu C."/>
            <person name="Chen K."/>
        </authorList>
    </citation>
    <scope>NUCLEOTIDE SEQUENCE [LARGE SCALE GENOMIC DNA]</scope>
    <source>
        <strain evidence="1">01-14</strain>
        <tissue evidence="1">Leaf</tissue>
    </source>
</reference>
<name>A0AAP0LS47_9ROSI</name>
<gene>
    <name evidence="1" type="ORF">WN944_029213</name>
</gene>
<dbReference type="AlphaFoldDB" id="A0AAP0LS47"/>
<evidence type="ECO:0000313" key="2">
    <source>
        <dbReference type="Proteomes" id="UP001428341"/>
    </source>
</evidence>